<feature type="transmembrane region" description="Helical" evidence="5">
    <location>
        <begin position="1044"/>
        <end position="1064"/>
    </location>
</feature>
<dbReference type="Proteomes" id="UP001162131">
    <property type="component" value="Unassembled WGS sequence"/>
</dbReference>
<keyword evidence="2 5" id="KW-0812">Transmembrane</keyword>
<reference evidence="8" key="1">
    <citation type="submission" date="2021-09" db="EMBL/GenBank/DDBJ databases">
        <authorList>
            <consortium name="AG Swart"/>
            <person name="Singh M."/>
            <person name="Singh A."/>
            <person name="Seah K."/>
            <person name="Emmerich C."/>
        </authorList>
    </citation>
    <scope>NUCLEOTIDE SEQUENCE</scope>
    <source>
        <strain evidence="8">ATCC30299</strain>
    </source>
</reference>
<evidence type="ECO:0000313" key="8">
    <source>
        <dbReference type="EMBL" id="CAG9328017.1"/>
    </source>
</evidence>
<dbReference type="GO" id="GO:0016020">
    <property type="term" value="C:membrane"/>
    <property type="evidence" value="ECO:0007669"/>
    <property type="project" value="UniProtKB-SubCell"/>
</dbReference>
<proteinExistence type="predicted"/>
<keyword evidence="4 5" id="KW-0472">Membrane</keyword>
<evidence type="ECO:0000256" key="6">
    <source>
        <dbReference type="SAM" id="SignalP"/>
    </source>
</evidence>
<keyword evidence="6" id="KW-0732">Signal</keyword>
<dbReference type="Gene3D" id="3.40.50.2300">
    <property type="match status" value="3"/>
</dbReference>
<protein>
    <recommendedName>
        <fullName evidence="7">Receptor ligand binding region domain-containing protein</fullName>
    </recommendedName>
</protein>
<feature type="transmembrane region" description="Helical" evidence="5">
    <location>
        <begin position="763"/>
        <end position="785"/>
    </location>
</feature>
<accession>A0AAU9JJ49</accession>
<sequence length="1148" mass="131610">MINSLILWLALASSQFINVPILYSRFTPSKFKEFILSSYNCPNLNFPKCNSNYDIFYIPIEIEQAQDIENLGSSIDFELLYDCTFSLSITAQLNRYAIIGGFIQLVYGYDPKSLRDNIYFSAYSFSQFRDSIVSLIKYFDWKRATAIYSPELISYDFQSNADVDIAFQTTIPNSTPYETIYLIISKQVKPLGVRVIIIATNCETTLLIQRAIVEADMHTKGYAFIFLHQSAWTAYLDGSILISELNNYIAHSMEDHAGRLVSIATSFFLMMANIDRTQGVYSGYTFNNYEKRNIIWTTMLWVFNIKNNQTNLVGSVIDNKIDIWADVTFPGDSSAIPDNSRIKLPMSFEGGISNPDGSLYFENALSQFGSVFAVNEINTESNILSNFEISAFNISDCGASFFDYDYAYNCFKAHSYDIGYFHIAPATSEMAQGTFWVFKDLNISTPILGVQSSSALSDIVYYPQYFRLTYPSIYNGATVALFLSFLGISKCSFLHSNSSWTIDFKKQFIMHAKYYNIEILNHKQIIPIGYDGTGLEIVKEIVQLQTRFVVLEVAEPELYSVIENFYDLGMRKGDIYLIIGDISLNSSELDPKFINKDLYQKRSEIMEGLVHVTFLSYYKEFGKKIREKFMAAHGYADDYMCLFYDAVYLGAYTFDQMITNGISLNTQTIEEWARKVKFTGCSGNIKVASYGNDASTIAVGVYNLIQKENKWETVLCGIYTPSLPVLYQTLESLSWLVDGKIPSDMIRTGWSCPFKASETQSFIYGYLIMLFIAIIPFGITIYYLYKNYESILSKQFPMLEAKEKENWLDILSDTLIAVESLQYMALGPGFSEILPQVSQLAKLAILDFRDWDWNIWEEIEMAAALSFVWFFLSLQRIFSVGSDSKIISATISSEIWKCLFPIIGEFLFTPITLFLFLTFQCTDSTEDSFKESFHSQDCYVFCWQDKHVYYVAISSVALFVYLPCFLYYRLIWDDETVYSTFHFWQQPIHAFYKTIFQILLISLKTIVYQSSEEIFHVSCINFIAIFIFVSLFSQSYNYQRASLWFIAFLFSCIWLWICCGFANINNLLAQYLIGIGWITIWVIGIIYQAKYLPSFLESSIKGDYITKLFRFQLSVKSPLEAGIEASAKYSCIENSSNVDVSSSLISAR</sequence>
<evidence type="ECO:0000256" key="4">
    <source>
        <dbReference type="ARBA" id="ARBA00023136"/>
    </source>
</evidence>
<evidence type="ECO:0000256" key="1">
    <source>
        <dbReference type="ARBA" id="ARBA00004370"/>
    </source>
</evidence>
<dbReference type="InterPro" id="IPR028082">
    <property type="entry name" value="Peripla_BP_I"/>
</dbReference>
<evidence type="ECO:0000256" key="3">
    <source>
        <dbReference type="ARBA" id="ARBA00022989"/>
    </source>
</evidence>
<gene>
    <name evidence="8" type="ORF">BSTOLATCC_MIC45479</name>
</gene>
<evidence type="ECO:0000313" key="9">
    <source>
        <dbReference type="Proteomes" id="UP001162131"/>
    </source>
</evidence>
<keyword evidence="9" id="KW-1185">Reference proteome</keyword>
<organism evidence="8 9">
    <name type="scientific">Blepharisma stoltei</name>
    <dbReference type="NCBI Taxonomy" id="1481888"/>
    <lineage>
        <taxon>Eukaryota</taxon>
        <taxon>Sar</taxon>
        <taxon>Alveolata</taxon>
        <taxon>Ciliophora</taxon>
        <taxon>Postciliodesmatophora</taxon>
        <taxon>Heterotrichea</taxon>
        <taxon>Heterotrichida</taxon>
        <taxon>Blepharismidae</taxon>
        <taxon>Blepharisma</taxon>
    </lineage>
</organism>
<feature type="transmembrane region" description="Helical" evidence="5">
    <location>
        <begin position="899"/>
        <end position="919"/>
    </location>
</feature>
<feature type="signal peptide" evidence="6">
    <location>
        <begin position="1"/>
        <end position="16"/>
    </location>
</feature>
<evidence type="ECO:0000256" key="5">
    <source>
        <dbReference type="SAM" id="Phobius"/>
    </source>
</evidence>
<evidence type="ECO:0000259" key="7">
    <source>
        <dbReference type="Pfam" id="PF01094"/>
    </source>
</evidence>
<feature type="domain" description="Receptor ligand binding region" evidence="7">
    <location>
        <begin position="372"/>
        <end position="692"/>
    </location>
</feature>
<feature type="domain" description="Receptor ligand binding region" evidence="7">
    <location>
        <begin position="129"/>
        <end position="241"/>
    </location>
</feature>
<dbReference type="Pfam" id="PF01094">
    <property type="entry name" value="ANF_receptor"/>
    <property type="match status" value="2"/>
</dbReference>
<evidence type="ECO:0000256" key="2">
    <source>
        <dbReference type="ARBA" id="ARBA00022692"/>
    </source>
</evidence>
<name>A0AAU9JJ49_9CILI</name>
<feature type="transmembrane region" description="Helical" evidence="5">
    <location>
        <begin position="1070"/>
        <end position="1089"/>
    </location>
</feature>
<dbReference type="AlphaFoldDB" id="A0AAU9JJ49"/>
<dbReference type="EMBL" id="CAJZBQ010000045">
    <property type="protein sequence ID" value="CAG9328017.1"/>
    <property type="molecule type" value="Genomic_DNA"/>
</dbReference>
<feature type="transmembrane region" description="Helical" evidence="5">
    <location>
        <begin position="1014"/>
        <end position="1032"/>
    </location>
</feature>
<comment type="caution">
    <text evidence="8">The sequence shown here is derived from an EMBL/GenBank/DDBJ whole genome shotgun (WGS) entry which is preliminary data.</text>
</comment>
<keyword evidence="3 5" id="KW-1133">Transmembrane helix</keyword>
<dbReference type="SUPFAM" id="SSF53822">
    <property type="entry name" value="Periplasmic binding protein-like I"/>
    <property type="match status" value="2"/>
</dbReference>
<comment type="subcellular location">
    <subcellularLocation>
        <location evidence="1">Membrane</location>
    </subcellularLocation>
</comment>
<feature type="transmembrane region" description="Helical" evidence="5">
    <location>
        <begin position="949"/>
        <end position="970"/>
    </location>
</feature>
<dbReference type="InterPro" id="IPR001828">
    <property type="entry name" value="ANF_lig-bd_rcpt"/>
</dbReference>
<feature type="chain" id="PRO_5043437516" description="Receptor ligand binding region domain-containing protein" evidence="6">
    <location>
        <begin position="17"/>
        <end position="1148"/>
    </location>
</feature>